<dbReference type="InterPro" id="IPR002740">
    <property type="entry name" value="EVE_domain"/>
</dbReference>
<dbReference type="InterPro" id="IPR052181">
    <property type="entry name" value="5hmC_binding"/>
</dbReference>
<dbReference type="PANTHER" id="PTHR14087:SF7">
    <property type="entry name" value="THYMOCYTE NUCLEAR PROTEIN 1"/>
    <property type="match status" value="1"/>
</dbReference>
<accession>A0A7W6E631</accession>
<dbReference type="InterPro" id="IPR015947">
    <property type="entry name" value="PUA-like_sf"/>
</dbReference>
<dbReference type="Proteomes" id="UP000530268">
    <property type="component" value="Unassembled WGS sequence"/>
</dbReference>
<gene>
    <name evidence="2" type="ORF">GGR95_001807</name>
</gene>
<dbReference type="EMBL" id="JACIEI010000004">
    <property type="protein sequence ID" value="MBB3994166.1"/>
    <property type="molecule type" value="Genomic_DNA"/>
</dbReference>
<dbReference type="Gene3D" id="3.10.590.10">
    <property type="entry name" value="ph1033 like domains"/>
    <property type="match status" value="1"/>
</dbReference>
<dbReference type="RefSeq" id="WP_184564930.1">
    <property type="nucleotide sequence ID" value="NZ_JACIEI010000004.1"/>
</dbReference>
<feature type="domain" description="EVE" evidence="1">
    <location>
        <begin position="2"/>
        <end position="134"/>
    </location>
</feature>
<name>A0A7W6E631_9RHOB</name>
<dbReference type="SUPFAM" id="SSF88697">
    <property type="entry name" value="PUA domain-like"/>
    <property type="match status" value="1"/>
</dbReference>
<evidence type="ECO:0000259" key="1">
    <source>
        <dbReference type="Pfam" id="PF01878"/>
    </source>
</evidence>
<dbReference type="PANTHER" id="PTHR14087">
    <property type="entry name" value="THYMOCYTE NUCLEAR PROTEIN 1"/>
    <property type="match status" value="1"/>
</dbReference>
<dbReference type="InterPro" id="IPR047197">
    <property type="entry name" value="THYN1-like_EVE"/>
</dbReference>
<organism evidence="2 3">
    <name type="scientific">Sulfitobacter undariae</name>
    <dbReference type="NCBI Taxonomy" id="1563671"/>
    <lineage>
        <taxon>Bacteria</taxon>
        <taxon>Pseudomonadati</taxon>
        <taxon>Pseudomonadota</taxon>
        <taxon>Alphaproteobacteria</taxon>
        <taxon>Rhodobacterales</taxon>
        <taxon>Roseobacteraceae</taxon>
        <taxon>Sulfitobacter</taxon>
    </lineage>
</organism>
<protein>
    <submittedName>
        <fullName evidence="2">Putative RNA-binding protein with PUA-like domain</fullName>
    </submittedName>
</protein>
<evidence type="ECO:0000313" key="3">
    <source>
        <dbReference type="Proteomes" id="UP000530268"/>
    </source>
</evidence>
<dbReference type="AlphaFoldDB" id="A0A7W6E631"/>
<dbReference type="CDD" id="cd21133">
    <property type="entry name" value="EVE"/>
    <property type="match status" value="1"/>
</dbReference>
<dbReference type="Pfam" id="PF01878">
    <property type="entry name" value="EVE"/>
    <property type="match status" value="1"/>
</dbReference>
<reference evidence="2 3" key="1">
    <citation type="submission" date="2020-08" db="EMBL/GenBank/DDBJ databases">
        <title>Genomic Encyclopedia of Type Strains, Phase IV (KMG-IV): sequencing the most valuable type-strain genomes for metagenomic binning, comparative biology and taxonomic classification.</title>
        <authorList>
            <person name="Goeker M."/>
        </authorList>
    </citation>
    <scope>NUCLEOTIDE SEQUENCE [LARGE SCALE GENOMIC DNA]</scope>
    <source>
        <strain evidence="2 3">DSM 102234</strain>
    </source>
</reference>
<evidence type="ECO:0000313" key="2">
    <source>
        <dbReference type="EMBL" id="MBB3994166.1"/>
    </source>
</evidence>
<keyword evidence="3" id="KW-1185">Reference proteome</keyword>
<comment type="caution">
    <text evidence="2">The sequence shown here is derived from an EMBL/GenBank/DDBJ whole genome shotgun (WGS) entry which is preliminary data.</text>
</comment>
<sequence>MAYWLFKSEPATWGWNDQVTKGDAGEEWDGVRNYQARNFMREMAVGDLGFFYHSLKEKSVVGIVEVCAAAHPDSSTDDPRWECVDIRAVRPFVAPVTLDMVKADERLADMALVRSSRLSVQPVTEAEWKIVCDMGKTQA</sequence>
<proteinExistence type="predicted"/>